<evidence type="ECO:0000313" key="2">
    <source>
        <dbReference type="EMBL" id="TPG53023.1"/>
    </source>
</evidence>
<gene>
    <name evidence="2" type="ORF">EAH76_14395</name>
</gene>
<evidence type="ECO:0000313" key="3">
    <source>
        <dbReference type="Proteomes" id="UP000319931"/>
    </source>
</evidence>
<sequence length="91" mass="10168">MRTTTRDAIDHSLGEADYWFVPKMFGIGVKPATWQGWAITIGFAAVLIADIRLVHERIAQVGIGIALVVMFTAIAVRKTRGGVRWRWGTRD</sequence>
<proteinExistence type="predicted"/>
<organism evidence="2 3">
    <name type="scientific">Sphingomonas glacialis</name>
    <dbReference type="NCBI Taxonomy" id="658225"/>
    <lineage>
        <taxon>Bacteria</taxon>
        <taxon>Pseudomonadati</taxon>
        <taxon>Pseudomonadota</taxon>
        <taxon>Alphaproteobacteria</taxon>
        <taxon>Sphingomonadales</taxon>
        <taxon>Sphingomonadaceae</taxon>
        <taxon>Sphingomonas</taxon>
    </lineage>
</organism>
<keyword evidence="3" id="KW-1185">Reference proteome</keyword>
<feature type="transmembrane region" description="Helical" evidence="1">
    <location>
        <begin position="57"/>
        <end position="76"/>
    </location>
</feature>
<dbReference type="OrthoDB" id="7862423at2"/>
<accession>A0A502FVP6</accession>
<keyword evidence="1" id="KW-1133">Transmembrane helix</keyword>
<reference evidence="2 3" key="1">
    <citation type="journal article" date="2019" name="Environ. Microbiol.">
        <title>Species interactions and distinct microbial communities in high Arctic permafrost affected cryosols are associated with the CH4 and CO2 gas fluxes.</title>
        <authorList>
            <person name="Altshuler I."/>
            <person name="Hamel J."/>
            <person name="Turney S."/>
            <person name="Magnuson E."/>
            <person name="Levesque R."/>
            <person name="Greer C."/>
            <person name="Whyte L.G."/>
        </authorList>
    </citation>
    <scope>NUCLEOTIDE SEQUENCE [LARGE SCALE GENOMIC DNA]</scope>
    <source>
        <strain evidence="2 3">E6.1</strain>
    </source>
</reference>
<keyword evidence="1" id="KW-0812">Transmembrane</keyword>
<keyword evidence="1" id="KW-0472">Membrane</keyword>
<dbReference type="AlphaFoldDB" id="A0A502FVP6"/>
<dbReference type="Proteomes" id="UP000319931">
    <property type="component" value="Unassembled WGS sequence"/>
</dbReference>
<evidence type="ECO:0000256" key="1">
    <source>
        <dbReference type="SAM" id="Phobius"/>
    </source>
</evidence>
<comment type="caution">
    <text evidence="2">The sequence shown here is derived from an EMBL/GenBank/DDBJ whole genome shotgun (WGS) entry which is preliminary data.</text>
</comment>
<protein>
    <submittedName>
        <fullName evidence="2">Uncharacterized protein</fullName>
    </submittedName>
</protein>
<name>A0A502FVP6_9SPHN</name>
<feature type="transmembrane region" description="Helical" evidence="1">
    <location>
        <begin position="32"/>
        <end position="51"/>
    </location>
</feature>
<dbReference type="RefSeq" id="WP_140850949.1">
    <property type="nucleotide sequence ID" value="NZ_RCZC01000003.1"/>
</dbReference>
<dbReference type="EMBL" id="RCZC01000003">
    <property type="protein sequence ID" value="TPG53023.1"/>
    <property type="molecule type" value="Genomic_DNA"/>
</dbReference>